<reference evidence="5 6" key="1">
    <citation type="submission" date="2021-03" db="EMBL/GenBank/DDBJ databases">
        <title>novel species isolated from a fishpond in China.</title>
        <authorList>
            <person name="Lu H."/>
            <person name="Cai Z."/>
        </authorList>
    </citation>
    <scope>NUCLEOTIDE SEQUENCE [LARGE SCALE GENOMIC DNA]</scope>
    <source>
        <strain evidence="5 6">YJ13C</strain>
    </source>
</reference>
<accession>A0ABS3CGN3</accession>
<keyword evidence="3" id="KW-0238">DNA-binding</keyword>
<dbReference type="SUPFAM" id="SSF116734">
    <property type="entry name" value="DNA methylase specificity domain"/>
    <property type="match status" value="2"/>
</dbReference>
<keyword evidence="5" id="KW-0378">Hydrolase</keyword>
<dbReference type="InterPro" id="IPR052021">
    <property type="entry name" value="Type-I_RS_S_subunit"/>
</dbReference>
<dbReference type="Proteomes" id="UP000664480">
    <property type="component" value="Unassembled WGS sequence"/>
</dbReference>
<dbReference type="GO" id="GO:0004519">
    <property type="term" value="F:endonuclease activity"/>
    <property type="evidence" value="ECO:0007669"/>
    <property type="project" value="UniProtKB-KW"/>
</dbReference>
<keyword evidence="6" id="KW-1185">Reference proteome</keyword>
<dbReference type="InterPro" id="IPR000055">
    <property type="entry name" value="Restrct_endonuc_typeI_TRD"/>
</dbReference>
<organism evidence="5 6">
    <name type="scientific">Algoriphagus pacificus</name>
    <dbReference type="NCBI Taxonomy" id="2811234"/>
    <lineage>
        <taxon>Bacteria</taxon>
        <taxon>Pseudomonadati</taxon>
        <taxon>Bacteroidota</taxon>
        <taxon>Cytophagia</taxon>
        <taxon>Cytophagales</taxon>
        <taxon>Cyclobacteriaceae</taxon>
        <taxon>Algoriphagus</taxon>
    </lineage>
</organism>
<dbReference type="CDD" id="cd16961">
    <property type="entry name" value="RMtype1_S_TRD-CR_like"/>
    <property type="match status" value="1"/>
</dbReference>
<protein>
    <submittedName>
        <fullName evidence="5">Restriction endonuclease subunit S</fullName>
    </submittedName>
</protein>
<proteinExistence type="inferred from homology"/>
<dbReference type="PANTHER" id="PTHR30408">
    <property type="entry name" value="TYPE-1 RESTRICTION ENZYME ECOKI SPECIFICITY PROTEIN"/>
    <property type="match status" value="1"/>
</dbReference>
<comment type="caution">
    <text evidence="5">The sequence shown here is derived from an EMBL/GenBank/DDBJ whole genome shotgun (WGS) entry which is preliminary data.</text>
</comment>
<sequence>MERYSEYKETGIEWIGEIPNDWTVKKIKHKCSVKARVGWKGLKSDEFLIKGYSYLVTGSDFKRDTVVWEYCYQIDQERYEEDPYIQLQEEDLLITKDGTIGKLAIVKNLDKPACLNSGIFVVRPTEDDFTTKYLFWLLKSKAFSQFNDYTSYGSTIQHLYQNVFVEFWFPFPTLEVQTQIANYLDTKTAEIDNIIAAKKKLIALYEEEKAAVINHAVTKGINPDVNLKPSGVDWLGDIPVNWIVSGLKYVTKEMISGPFGSSLKKETYTKTGYKIYGQEQVIKGDVNYGDYYIAEEKYQEMLRYKVSAKDILISCVGTFGKILQVPTKFQEGIINPRLIKISLNEDRIDPDYLERVLKSKLVFDQLEALSRGGTMGVINLDLLKQLVIPLPPLKEQKPICDFITHEEGRLNNLISKAKQLIVLLTEYRTTLISEVVTGKIKVTA</sequence>
<evidence type="ECO:0000256" key="3">
    <source>
        <dbReference type="ARBA" id="ARBA00023125"/>
    </source>
</evidence>
<dbReference type="Gene3D" id="1.10.287.1120">
    <property type="entry name" value="Bipartite methylase S protein"/>
    <property type="match status" value="1"/>
</dbReference>
<feature type="domain" description="Type I restriction modification DNA specificity" evidence="4">
    <location>
        <begin position="264"/>
        <end position="405"/>
    </location>
</feature>
<evidence type="ECO:0000313" key="6">
    <source>
        <dbReference type="Proteomes" id="UP000664480"/>
    </source>
</evidence>
<dbReference type="PANTHER" id="PTHR30408:SF12">
    <property type="entry name" value="TYPE I RESTRICTION ENZYME MJAVIII SPECIFICITY SUBUNIT"/>
    <property type="match status" value="1"/>
</dbReference>
<evidence type="ECO:0000256" key="1">
    <source>
        <dbReference type="ARBA" id="ARBA00010923"/>
    </source>
</evidence>
<evidence type="ECO:0000256" key="2">
    <source>
        <dbReference type="ARBA" id="ARBA00022747"/>
    </source>
</evidence>
<name>A0ABS3CGN3_9BACT</name>
<dbReference type="InterPro" id="IPR044946">
    <property type="entry name" value="Restrct_endonuc_typeI_TRD_sf"/>
</dbReference>
<dbReference type="Gene3D" id="3.90.220.20">
    <property type="entry name" value="DNA methylase specificity domains"/>
    <property type="match status" value="2"/>
</dbReference>
<keyword evidence="2" id="KW-0680">Restriction system</keyword>
<comment type="similarity">
    <text evidence="1">Belongs to the type-I restriction system S methylase family.</text>
</comment>
<evidence type="ECO:0000313" key="5">
    <source>
        <dbReference type="EMBL" id="MBN7816252.1"/>
    </source>
</evidence>
<dbReference type="Pfam" id="PF01420">
    <property type="entry name" value="Methylase_S"/>
    <property type="match status" value="2"/>
</dbReference>
<gene>
    <name evidence="5" type="ORF">J0A69_12460</name>
</gene>
<dbReference type="EMBL" id="JAFKCU010000002">
    <property type="protein sequence ID" value="MBN7816252.1"/>
    <property type="molecule type" value="Genomic_DNA"/>
</dbReference>
<feature type="domain" description="Type I restriction modification DNA specificity" evidence="4">
    <location>
        <begin position="21"/>
        <end position="196"/>
    </location>
</feature>
<dbReference type="RefSeq" id="WP_206586880.1">
    <property type="nucleotide sequence ID" value="NZ_JAFKCU010000002.1"/>
</dbReference>
<evidence type="ECO:0000259" key="4">
    <source>
        <dbReference type="Pfam" id="PF01420"/>
    </source>
</evidence>
<keyword evidence="5" id="KW-0255">Endonuclease</keyword>
<keyword evidence="5" id="KW-0540">Nuclease</keyword>